<accession>A0A9P6JZU4</accession>
<dbReference type="AlphaFoldDB" id="A0A9P6JZU4"/>
<name>A0A9P6JZU4_9FUNG</name>
<sequence>MAQLAQVLLYVHNCEWKWDNYWDNYRDECNQRDWDYDWYEYNCRDWDYDRYNHTQQYNYRGW</sequence>
<protein>
    <submittedName>
        <fullName evidence="1">Uncharacterized protein</fullName>
    </submittedName>
</protein>
<organism evidence="1 2">
    <name type="scientific">Mortierella hygrophila</name>
    <dbReference type="NCBI Taxonomy" id="979708"/>
    <lineage>
        <taxon>Eukaryota</taxon>
        <taxon>Fungi</taxon>
        <taxon>Fungi incertae sedis</taxon>
        <taxon>Mucoromycota</taxon>
        <taxon>Mortierellomycotina</taxon>
        <taxon>Mortierellomycetes</taxon>
        <taxon>Mortierellales</taxon>
        <taxon>Mortierellaceae</taxon>
        <taxon>Mortierella</taxon>
    </lineage>
</organism>
<keyword evidence="2" id="KW-1185">Reference proteome</keyword>
<gene>
    <name evidence="1" type="ORF">EC957_005230</name>
</gene>
<evidence type="ECO:0000313" key="1">
    <source>
        <dbReference type="EMBL" id="KAF9539572.1"/>
    </source>
</evidence>
<dbReference type="EMBL" id="JAAAXW010000239">
    <property type="protein sequence ID" value="KAF9539572.1"/>
    <property type="molecule type" value="Genomic_DNA"/>
</dbReference>
<comment type="caution">
    <text evidence="1">The sequence shown here is derived from an EMBL/GenBank/DDBJ whole genome shotgun (WGS) entry which is preliminary data.</text>
</comment>
<dbReference type="Proteomes" id="UP000723463">
    <property type="component" value="Unassembled WGS sequence"/>
</dbReference>
<evidence type="ECO:0000313" key="2">
    <source>
        <dbReference type="Proteomes" id="UP000723463"/>
    </source>
</evidence>
<reference evidence="1" key="1">
    <citation type="journal article" date="2020" name="Fungal Divers.">
        <title>Resolving the Mortierellaceae phylogeny through synthesis of multi-gene phylogenetics and phylogenomics.</title>
        <authorList>
            <person name="Vandepol N."/>
            <person name="Liber J."/>
            <person name="Desiro A."/>
            <person name="Na H."/>
            <person name="Kennedy M."/>
            <person name="Barry K."/>
            <person name="Grigoriev I.V."/>
            <person name="Miller A.N."/>
            <person name="O'Donnell K."/>
            <person name="Stajich J.E."/>
            <person name="Bonito G."/>
        </authorList>
    </citation>
    <scope>NUCLEOTIDE SEQUENCE</scope>
    <source>
        <strain evidence="1">NRRL 2591</strain>
    </source>
</reference>
<proteinExistence type="predicted"/>